<evidence type="ECO:0000313" key="2">
    <source>
        <dbReference type="Proteomes" id="UP000617734"/>
    </source>
</evidence>
<evidence type="ECO:0008006" key="3">
    <source>
        <dbReference type="Google" id="ProtNLM"/>
    </source>
</evidence>
<dbReference type="Proteomes" id="UP000617734">
    <property type="component" value="Unassembled WGS sequence"/>
</dbReference>
<dbReference type="SUPFAM" id="SSF109854">
    <property type="entry name" value="DinB/YfiT-like putative metalloenzymes"/>
    <property type="match status" value="1"/>
</dbReference>
<gene>
    <name evidence="1" type="ORF">GCM10018781_62750</name>
</gene>
<dbReference type="Gene3D" id="1.20.120.450">
    <property type="entry name" value="dinb family like domain"/>
    <property type="match status" value="1"/>
</dbReference>
<dbReference type="Pfam" id="PF04978">
    <property type="entry name" value="MST"/>
    <property type="match status" value="1"/>
</dbReference>
<dbReference type="EMBL" id="BNBO01000050">
    <property type="protein sequence ID" value="GHH81037.1"/>
    <property type="molecule type" value="Genomic_DNA"/>
</dbReference>
<proteinExistence type="predicted"/>
<dbReference type="InterPro" id="IPR034660">
    <property type="entry name" value="DinB/YfiT-like"/>
</dbReference>
<accession>A0A919GA66</accession>
<keyword evidence="2" id="KW-1185">Reference proteome</keyword>
<reference evidence="1" key="1">
    <citation type="journal article" date="2014" name="Int. J. Syst. Evol. Microbiol.">
        <title>Complete genome sequence of Corynebacterium casei LMG S-19264T (=DSM 44701T), isolated from a smear-ripened cheese.</title>
        <authorList>
            <consortium name="US DOE Joint Genome Institute (JGI-PGF)"/>
            <person name="Walter F."/>
            <person name="Albersmeier A."/>
            <person name="Kalinowski J."/>
            <person name="Ruckert C."/>
        </authorList>
    </citation>
    <scope>NUCLEOTIDE SEQUENCE</scope>
    <source>
        <strain evidence="1">JCM 4646</strain>
    </source>
</reference>
<reference evidence="1" key="2">
    <citation type="submission" date="2020-09" db="EMBL/GenBank/DDBJ databases">
        <authorList>
            <person name="Sun Q."/>
            <person name="Ohkuma M."/>
        </authorList>
    </citation>
    <scope>NUCLEOTIDE SEQUENCE</scope>
    <source>
        <strain evidence="1">JCM 4646</strain>
    </source>
</reference>
<organism evidence="1 2">
    <name type="scientific">Kitasatospora indigofera</name>
    <dbReference type="NCBI Taxonomy" id="67307"/>
    <lineage>
        <taxon>Bacteria</taxon>
        <taxon>Bacillati</taxon>
        <taxon>Actinomycetota</taxon>
        <taxon>Actinomycetes</taxon>
        <taxon>Kitasatosporales</taxon>
        <taxon>Streptomycetaceae</taxon>
        <taxon>Kitasatospora</taxon>
    </lineage>
</organism>
<comment type="caution">
    <text evidence="1">The sequence shown here is derived from an EMBL/GenBank/DDBJ whole genome shotgun (WGS) entry which is preliminary data.</text>
</comment>
<dbReference type="AlphaFoldDB" id="A0A919GA66"/>
<evidence type="ECO:0000313" key="1">
    <source>
        <dbReference type="EMBL" id="GHH81037.1"/>
    </source>
</evidence>
<name>A0A919GA66_9ACTN</name>
<dbReference type="InterPro" id="IPR007061">
    <property type="entry name" value="MST-like"/>
</dbReference>
<protein>
    <recommendedName>
        <fullName evidence="3">Mini-circle protein</fullName>
    </recommendedName>
</protein>
<sequence length="188" mass="20683">MAAMATLPASRRADLFPDARSEDRFSTSATVDERTMLLDFLRGQRATLELKCAGLADELARRAVEPSTLSLLGLVRHLADVERGWFRRTLAGQDAPPRFSSETAPDQDFDGAAPDPALVTEAWLAWHEEVAFAEEFVAAAPGLDVSGVNPWRGPVSLRWVLIHLIEEYARHNGHADLLRERIDGAIGV</sequence>